<gene>
    <name evidence="1" type="ORF">ACBP88_05580</name>
</gene>
<sequence>MGLRAGIGHARPLSVLSAALQAPIAVGIPLEQRVLAGMAAQNTLTLNTCT</sequence>
<organism evidence="1 2">
    <name type="scientific">Comamonas jiangduensis</name>
    <dbReference type="NCBI Taxonomy" id="1194168"/>
    <lineage>
        <taxon>Bacteria</taxon>
        <taxon>Pseudomonadati</taxon>
        <taxon>Pseudomonadota</taxon>
        <taxon>Betaproteobacteria</taxon>
        <taxon>Burkholderiales</taxon>
        <taxon>Comamonadaceae</taxon>
        <taxon>Comamonas</taxon>
    </lineage>
</organism>
<dbReference type="EMBL" id="JBGJLR010000004">
    <property type="protein sequence ID" value="MEZ2738938.1"/>
    <property type="molecule type" value="Genomic_DNA"/>
</dbReference>
<comment type="caution">
    <text evidence="1">The sequence shown here is derived from an EMBL/GenBank/DDBJ whole genome shotgun (WGS) entry which is preliminary data.</text>
</comment>
<keyword evidence="2" id="KW-1185">Reference proteome</keyword>
<protein>
    <submittedName>
        <fullName evidence="1">Uncharacterized protein</fullName>
    </submittedName>
</protein>
<name>A0ABV4IAQ6_9BURK</name>
<accession>A0ABV4IAQ6</accession>
<reference evidence="1 2" key="1">
    <citation type="submission" date="2024-08" db="EMBL/GenBank/DDBJ databases">
        <authorList>
            <person name="Feng Z."/>
            <person name="Ronholm J."/>
        </authorList>
    </citation>
    <scope>NUCLEOTIDE SEQUENCE [LARGE SCALE GENOMIC DNA]</scope>
    <source>
        <strain evidence="1 2">4-AB0-8</strain>
    </source>
</reference>
<dbReference type="Proteomes" id="UP001567350">
    <property type="component" value="Unassembled WGS sequence"/>
</dbReference>
<evidence type="ECO:0000313" key="1">
    <source>
        <dbReference type="EMBL" id="MEZ2738938.1"/>
    </source>
</evidence>
<dbReference type="RefSeq" id="WP_370891199.1">
    <property type="nucleotide sequence ID" value="NZ_JBGJLT010000004.1"/>
</dbReference>
<proteinExistence type="predicted"/>
<evidence type="ECO:0000313" key="2">
    <source>
        <dbReference type="Proteomes" id="UP001567350"/>
    </source>
</evidence>